<sequence length="371" mass="40451">MKKHIVVIGGYGHVGAQICRRLGEKYPGRVYAAGRNLDRAERFSQETGGQVKPMRFNRDVPADWDWLKTTKLVIVCIDQENTELAEACLANGTDYIDITANGSFLAQLEQLNDEACRGTGLLSVGLAPGLTNLLAQKAAQALDETSRIDIAIMLGLGDSHGKAAIEWTVDHLNTLYDVKENGRLMEVCSFTDGRRTNFGGRLGSRIAYRFPFSDQVTLPDTLAVPSVSTRLCFDSKAATALIAAMQKIGAVKLLNNKGIRDLAVRMLGTLNIGSAQYAVKVDAEGLKNGRNAGTGIALFGENESFITAQTAAAAASALYTGSFPHGIFHLEQLFELEWEGRESCLKQKETGERFVISFDILLESEMINIRK</sequence>
<organism evidence="2 3">
    <name type="scientific">Bacillus haynesii</name>
    <dbReference type="NCBI Taxonomy" id="1925021"/>
    <lineage>
        <taxon>Bacteria</taxon>
        <taxon>Bacillati</taxon>
        <taxon>Bacillota</taxon>
        <taxon>Bacilli</taxon>
        <taxon>Bacillales</taxon>
        <taxon>Bacillaceae</taxon>
        <taxon>Bacillus</taxon>
    </lineage>
</organism>
<protein>
    <submittedName>
        <fullName evidence="2">Saccharopine dehydrogenase NADP-binding domain-containing protein</fullName>
    </submittedName>
</protein>
<proteinExistence type="predicted"/>
<dbReference type="EMBL" id="JALAXI010000013">
    <property type="protein sequence ID" value="MCY9281241.1"/>
    <property type="molecule type" value="Genomic_DNA"/>
</dbReference>
<evidence type="ECO:0000313" key="2">
    <source>
        <dbReference type="EMBL" id="MCY9281241.1"/>
    </source>
</evidence>
<dbReference type="AlphaFoldDB" id="A0AA90IW92"/>
<dbReference type="Gene3D" id="3.40.50.720">
    <property type="entry name" value="NAD(P)-binding Rossmann-like Domain"/>
    <property type="match status" value="1"/>
</dbReference>
<gene>
    <name evidence="2" type="ORF">MOE73_14345</name>
</gene>
<dbReference type="Proteomes" id="UP001066455">
    <property type="component" value="Unassembled WGS sequence"/>
</dbReference>
<evidence type="ECO:0000259" key="1">
    <source>
        <dbReference type="Pfam" id="PF03435"/>
    </source>
</evidence>
<dbReference type="RefSeq" id="WP_268305531.1">
    <property type="nucleotide sequence ID" value="NZ_JALAJL010000063.1"/>
</dbReference>
<name>A0AA90IW92_9BACI</name>
<dbReference type="Gene3D" id="3.30.360.10">
    <property type="entry name" value="Dihydrodipicolinate Reductase, domain 2"/>
    <property type="match status" value="1"/>
</dbReference>
<reference evidence="2" key="1">
    <citation type="submission" date="2022-02" db="EMBL/GenBank/DDBJ databases">
        <title>Crop Bioprotection Bacillus Genome Sequencing.</title>
        <authorList>
            <person name="Dunlap C."/>
        </authorList>
    </citation>
    <scope>NUCLEOTIDE SEQUENCE</scope>
    <source>
        <strain evidence="2">T20C14</strain>
    </source>
</reference>
<evidence type="ECO:0000313" key="3">
    <source>
        <dbReference type="Proteomes" id="UP001066455"/>
    </source>
</evidence>
<dbReference type="Pfam" id="PF03435">
    <property type="entry name" value="Sacchrp_dh_NADP"/>
    <property type="match status" value="1"/>
</dbReference>
<dbReference type="InterPro" id="IPR036291">
    <property type="entry name" value="NAD(P)-bd_dom_sf"/>
</dbReference>
<dbReference type="InterPro" id="IPR005097">
    <property type="entry name" value="Sacchrp_dh_NADP-bd"/>
</dbReference>
<feature type="domain" description="Saccharopine dehydrogenase NADP binding" evidence="1">
    <location>
        <begin position="5"/>
        <end position="101"/>
    </location>
</feature>
<dbReference type="PANTHER" id="PTHR43796:SF2">
    <property type="entry name" value="CARBOXYNORSPERMIDINE SYNTHASE"/>
    <property type="match status" value="1"/>
</dbReference>
<comment type="caution">
    <text evidence="2">The sequence shown here is derived from an EMBL/GenBank/DDBJ whole genome shotgun (WGS) entry which is preliminary data.</text>
</comment>
<accession>A0AA90IW92</accession>
<dbReference type="PANTHER" id="PTHR43796">
    <property type="entry name" value="CARBOXYNORSPERMIDINE SYNTHASE"/>
    <property type="match status" value="1"/>
</dbReference>
<dbReference type="SUPFAM" id="SSF51735">
    <property type="entry name" value="NAD(P)-binding Rossmann-fold domains"/>
    <property type="match status" value="1"/>
</dbReference>